<dbReference type="GO" id="GO:0003677">
    <property type="term" value="F:DNA binding"/>
    <property type="evidence" value="ECO:0007669"/>
    <property type="project" value="UniProtKB-KW"/>
</dbReference>
<evidence type="ECO:0000259" key="1">
    <source>
        <dbReference type="Pfam" id="PF13837"/>
    </source>
</evidence>
<dbReference type="Gene3D" id="1.10.10.60">
    <property type="entry name" value="Homeodomain-like"/>
    <property type="match status" value="1"/>
</dbReference>
<evidence type="ECO:0000313" key="3">
    <source>
        <dbReference type="Proteomes" id="UP001458880"/>
    </source>
</evidence>
<keyword evidence="2" id="KW-0238">DNA-binding</keyword>
<dbReference type="InterPro" id="IPR044822">
    <property type="entry name" value="Myb_DNA-bind_4"/>
</dbReference>
<organism evidence="2 3">
    <name type="scientific">Popillia japonica</name>
    <name type="common">Japanese beetle</name>
    <dbReference type="NCBI Taxonomy" id="7064"/>
    <lineage>
        <taxon>Eukaryota</taxon>
        <taxon>Metazoa</taxon>
        <taxon>Ecdysozoa</taxon>
        <taxon>Arthropoda</taxon>
        <taxon>Hexapoda</taxon>
        <taxon>Insecta</taxon>
        <taxon>Pterygota</taxon>
        <taxon>Neoptera</taxon>
        <taxon>Endopterygota</taxon>
        <taxon>Coleoptera</taxon>
        <taxon>Polyphaga</taxon>
        <taxon>Scarabaeiformia</taxon>
        <taxon>Scarabaeidae</taxon>
        <taxon>Rutelinae</taxon>
        <taxon>Popillia</taxon>
    </lineage>
</organism>
<dbReference type="Proteomes" id="UP001458880">
    <property type="component" value="Unassembled WGS sequence"/>
</dbReference>
<dbReference type="AlphaFoldDB" id="A0AAW1IC90"/>
<reference evidence="2 3" key="1">
    <citation type="journal article" date="2024" name="BMC Genomics">
        <title>De novo assembly and annotation of Popillia japonica's genome with initial clues to its potential as an invasive pest.</title>
        <authorList>
            <person name="Cucini C."/>
            <person name="Boschi S."/>
            <person name="Funari R."/>
            <person name="Cardaioli E."/>
            <person name="Iannotti N."/>
            <person name="Marturano G."/>
            <person name="Paoli F."/>
            <person name="Bruttini M."/>
            <person name="Carapelli A."/>
            <person name="Frati F."/>
            <person name="Nardi F."/>
        </authorList>
    </citation>
    <scope>NUCLEOTIDE SEQUENCE [LARGE SCALE GENOMIC DNA]</scope>
    <source>
        <strain evidence="2">DMR45628</strain>
    </source>
</reference>
<dbReference type="PANTHER" id="PTHR47595:SF1">
    <property type="entry name" value="MYB_SANT-LIKE DNA-BINDING DOMAIN-CONTAINING PROTEIN"/>
    <property type="match status" value="1"/>
</dbReference>
<feature type="domain" description="Myb/SANT-like DNA-binding" evidence="1">
    <location>
        <begin position="81"/>
        <end position="166"/>
    </location>
</feature>
<dbReference type="Pfam" id="PF13837">
    <property type="entry name" value="Myb_DNA-bind_4"/>
    <property type="match status" value="1"/>
</dbReference>
<evidence type="ECO:0000313" key="2">
    <source>
        <dbReference type="EMBL" id="KAK9687180.1"/>
    </source>
</evidence>
<proteinExistence type="predicted"/>
<protein>
    <submittedName>
        <fullName evidence="2">Myb/SANT-like DNA-binding domain</fullName>
    </submittedName>
</protein>
<accession>A0AAW1IC90</accession>
<dbReference type="EMBL" id="JASPKY010000657">
    <property type="protein sequence ID" value="KAK9687180.1"/>
    <property type="molecule type" value="Genomic_DNA"/>
</dbReference>
<sequence>MKLRFKINGKVVEFEEEDEIVLNGLLYDDEFTLEFIATAIIRNKLTKYGFYASTDTSALEIERITEQFDDIQYKLDNREKLWSKENVTYFVTLVQENQNKFETDLKKHVWTGIAHKCMEQFKVSLTSMQCESKWKQMKRTYKSVLQHNSSSGKSTKRWEFFEIMHNFLYNKPEIRPVATCSNSDGLIYNAQDKEGNTSEGTDVEISVTKERPKKRKVSAVEERHRDKMARQDRFLELLEKIVEKM</sequence>
<gene>
    <name evidence="2" type="ORF">QE152_g36647</name>
</gene>
<comment type="caution">
    <text evidence="2">The sequence shown here is derived from an EMBL/GenBank/DDBJ whole genome shotgun (WGS) entry which is preliminary data.</text>
</comment>
<keyword evidence="3" id="KW-1185">Reference proteome</keyword>
<name>A0AAW1IC90_POPJA</name>
<dbReference type="PANTHER" id="PTHR47595">
    <property type="entry name" value="HEAT SHOCK 70 KDA PROTEIN 14"/>
    <property type="match status" value="1"/>
</dbReference>